<reference evidence="2" key="1">
    <citation type="submission" date="2021-02" db="EMBL/GenBank/DDBJ databases">
        <authorList>
            <person name="Palmer J.M."/>
        </authorList>
    </citation>
    <scope>NUCLEOTIDE SEQUENCE</scope>
    <source>
        <strain evidence="2">SCRP734</strain>
    </source>
</reference>
<proteinExistence type="predicted"/>
<dbReference type="AlphaFoldDB" id="A0A8T1V5U8"/>
<dbReference type="EMBL" id="JAGDFM010000709">
    <property type="protein sequence ID" value="KAG7376405.1"/>
    <property type="molecule type" value="Genomic_DNA"/>
</dbReference>
<feature type="compositionally biased region" description="Low complexity" evidence="1">
    <location>
        <begin position="12"/>
        <end position="25"/>
    </location>
</feature>
<comment type="caution">
    <text evidence="2">The sequence shown here is derived from an EMBL/GenBank/DDBJ whole genome shotgun (WGS) entry which is preliminary data.</text>
</comment>
<evidence type="ECO:0000256" key="1">
    <source>
        <dbReference type="SAM" id="MobiDB-lite"/>
    </source>
</evidence>
<evidence type="ECO:0000313" key="3">
    <source>
        <dbReference type="Proteomes" id="UP000694044"/>
    </source>
</evidence>
<evidence type="ECO:0000313" key="2">
    <source>
        <dbReference type="EMBL" id="KAG7376405.1"/>
    </source>
</evidence>
<feature type="region of interest" description="Disordered" evidence="1">
    <location>
        <begin position="1"/>
        <end position="25"/>
    </location>
</feature>
<keyword evidence="3" id="KW-1185">Reference proteome</keyword>
<accession>A0A8T1V5U8</accession>
<sequence length="101" mass="10696">MRRSPNAKGNMAPSTTATASSPAVSDATATTLSARALDDVEKLALTHAWVTVAEEYAADAASLLVNHSKGWTLLKPSSVCSKAPQWRKRWSCAQSSQGHSL</sequence>
<gene>
    <name evidence="2" type="ORF">PHYPSEUDO_013596</name>
</gene>
<protein>
    <submittedName>
        <fullName evidence="2">Uncharacterized protein</fullName>
    </submittedName>
</protein>
<organism evidence="2 3">
    <name type="scientific">Phytophthora pseudosyringae</name>
    <dbReference type="NCBI Taxonomy" id="221518"/>
    <lineage>
        <taxon>Eukaryota</taxon>
        <taxon>Sar</taxon>
        <taxon>Stramenopiles</taxon>
        <taxon>Oomycota</taxon>
        <taxon>Peronosporomycetes</taxon>
        <taxon>Peronosporales</taxon>
        <taxon>Peronosporaceae</taxon>
        <taxon>Phytophthora</taxon>
    </lineage>
</organism>
<name>A0A8T1V5U8_9STRA</name>
<dbReference type="Proteomes" id="UP000694044">
    <property type="component" value="Unassembled WGS sequence"/>
</dbReference>